<dbReference type="EMBL" id="CM042048">
    <property type="protein sequence ID" value="KAI3758774.1"/>
    <property type="molecule type" value="Genomic_DNA"/>
</dbReference>
<evidence type="ECO:0000313" key="2">
    <source>
        <dbReference type="Proteomes" id="UP001055879"/>
    </source>
</evidence>
<comment type="caution">
    <text evidence="1">The sequence shown here is derived from an EMBL/GenBank/DDBJ whole genome shotgun (WGS) entry which is preliminary data.</text>
</comment>
<sequence>MLILSFKRKYLIWSNNLLNTNMILRLKRNLLQRIYDFQKVIILEREKFSKEKKAIEQKNVGFFKEISIQRNNAEKGFEEERCTFEAEIKKLTEKLIELSANALKEQKMKSEFTKKFDLLVKERDNFASTIKVLEKTVSSSNQKFISSQRSVKSFDQIRKTNLFYDSNIDGSGTQKRRRRRYKEEELVWKKKLVEDDKKDELKGKKSCVHTDKAKENNARKGTYCQGGVEELWLLSKSA</sequence>
<keyword evidence="2" id="KW-1185">Reference proteome</keyword>
<name>A0ACB9EIL9_ARCLA</name>
<accession>A0ACB9EIL9</accession>
<reference evidence="1 2" key="2">
    <citation type="journal article" date="2022" name="Mol. Ecol. Resour.">
        <title>The genomes of chicory, endive, great burdock and yacon provide insights into Asteraceae paleo-polyploidization history and plant inulin production.</title>
        <authorList>
            <person name="Fan W."/>
            <person name="Wang S."/>
            <person name="Wang H."/>
            <person name="Wang A."/>
            <person name="Jiang F."/>
            <person name="Liu H."/>
            <person name="Zhao H."/>
            <person name="Xu D."/>
            <person name="Zhang Y."/>
        </authorList>
    </citation>
    <scope>NUCLEOTIDE SEQUENCE [LARGE SCALE GENOMIC DNA]</scope>
    <source>
        <strain evidence="2">cv. Niubang</strain>
    </source>
</reference>
<gene>
    <name evidence="1" type="ORF">L6452_06346</name>
</gene>
<dbReference type="Proteomes" id="UP001055879">
    <property type="component" value="Linkage Group LG02"/>
</dbReference>
<reference evidence="2" key="1">
    <citation type="journal article" date="2022" name="Mol. Ecol. Resour.">
        <title>The genomes of chicory, endive, great burdock and yacon provide insights into Asteraceae palaeo-polyploidization history and plant inulin production.</title>
        <authorList>
            <person name="Fan W."/>
            <person name="Wang S."/>
            <person name="Wang H."/>
            <person name="Wang A."/>
            <person name="Jiang F."/>
            <person name="Liu H."/>
            <person name="Zhao H."/>
            <person name="Xu D."/>
            <person name="Zhang Y."/>
        </authorList>
    </citation>
    <scope>NUCLEOTIDE SEQUENCE [LARGE SCALE GENOMIC DNA]</scope>
    <source>
        <strain evidence="2">cv. Niubang</strain>
    </source>
</reference>
<organism evidence="1 2">
    <name type="scientific">Arctium lappa</name>
    <name type="common">Greater burdock</name>
    <name type="synonym">Lappa major</name>
    <dbReference type="NCBI Taxonomy" id="4217"/>
    <lineage>
        <taxon>Eukaryota</taxon>
        <taxon>Viridiplantae</taxon>
        <taxon>Streptophyta</taxon>
        <taxon>Embryophyta</taxon>
        <taxon>Tracheophyta</taxon>
        <taxon>Spermatophyta</taxon>
        <taxon>Magnoliopsida</taxon>
        <taxon>eudicotyledons</taxon>
        <taxon>Gunneridae</taxon>
        <taxon>Pentapetalae</taxon>
        <taxon>asterids</taxon>
        <taxon>campanulids</taxon>
        <taxon>Asterales</taxon>
        <taxon>Asteraceae</taxon>
        <taxon>Carduoideae</taxon>
        <taxon>Cardueae</taxon>
        <taxon>Arctiinae</taxon>
        <taxon>Arctium</taxon>
    </lineage>
</organism>
<evidence type="ECO:0000313" key="1">
    <source>
        <dbReference type="EMBL" id="KAI3758774.1"/>
    </source>
</evidence>
<proteinExistence type="predicted"/>
<protein>
    <submittedName>
        <fullName evidence="1">Uncharacterized protein</fullName>
    </submittedName>
</protein>